<dbReference type="InterPro" id="IPR000326">
    <property type="entry name" value="PAP2/HPO"/>
</dbReference>
<feature type="transmembrane region" description="Helical" evidence="1">
    <location>
        <begin position="196"/>
        <end position="214"/>
    </location>
</feature>
<evidence type="ECO:0000259" key="3">
    <source>
        <dbReference type="SMART" id="SM00014"/>
    </source>
</evidence>
<evidence type="ECO:0000313" key="4">
    <source>
        <dbReference type="EMBL" id="AWA29416.1"/>
    </source>
</evidence>
<evidence type="ECO:0000256" key="2">
    <source>
        <dbReference type="SAM" id="SignalP"/>
    </source>
</evidence>
<keyword evidence="1" id="KW-0812">Transmembrane</keyword>
<dbReference type="Proteomes" id="UP000244193">
    <property type="component" value="Chromosome"/>
</dbReference>
<dbReference type="InterPro" id="IPR036938">
    <property type="entry name" value="PAP2/HPO_sf"/>
</dbReference>
<dbReference type="Pfam" id="PF01569">
    <property type="entry name" value="PAP2"/>
    <property type="match status" value="1"/>
</dbReference>
<keyword evidence="5" id="KW-1185">Reference proteome</keyword>
<protein>
    <submittedName>
        <fullName evidence="4">PA-phosphatase</fullName>
    </submittedName>
</protein>
<dbReference type="OrthoDB" id="9773582at2"/>
<keyword evidence="1" id="KW-1133">Transmembrane helix</keyword>
<dbReference type="PANTHER" id="PTHR14969:SF13">
    <property type="entry name" value="AT30094P"/>
    <property type="match status" value="1"/>
</dbReference>
<keyword evidence="2" id="KW-0732">Signal</keyword>
<dbReference type="RefSeq" id="WP_108370000.1">
    <property type="nucleotide sequence ID" value="NZ_CP028811.1"/>
</dbReference>
<feature type="domain" description="Phosphatidic acid phosphatase type 2/haloperoxidase" evidence="3">
    <location>
        <begin position="111"/>
        <end position="211"/>
    </location>
</feature>
<evidence type="ECO:0000256" key="1">
    <source>
        <dbReference type="SAM" id="Phobius"/>
    </source>
</evidence>
<feature type="transmembrane region" description="Helical" evidence="1">
    <location>
        <begin position="110"/>
        <end position="127"/>
    </location>
</feature>
<feature type="chain" id="PRO_5015669977" evidence="2">
    <location>
        <begin position="20"/>
        <end position="249"/>
    </location>
</feature>
<dbReference type="Gene3D" id="1.20.144.10">
    <property type="entry name" value="Phosphatidic acid phosphatase type 2/haloperoxidase"/>
    <property type="match status" value="1"/>
</dbReference>
<gene>
    <name evidence="4" type="ORF">HYN48_04565</name>
</gene>
<name>A0A2S0RCK9_9FLAO</name>
<evidence type="ECO:0000313" key="5">
    <source>
        <dbReference type="Proteomes" id="UP000244193"/>
    </source>
</evidence>
<dbReference type="EMBL" id="CP028811">
    <property type="protein sequence ID" value="AWA29416.1"/>
    <property type="molecule type" value="Genomic_DNA"/>
</dbReference>
<accession>A0A2S0RCK9</accession>
<dbReference type="KEGG" id="fmg:HYN48_04565"/>
<sequence length="249" mass="27648">MTKRLMAIAILLSFRLSTAQGQTLDTLPAQNNYHFNYKALIIPTVLLGYGIIGLESPTLRGINSSTNNELKEHIDEKISVDDFSQYSPFLSVYALNAFGIQGRHNFKDRTIILGTAYLIMATSVNIIKNTGTVWRPDGTSNNSFPSGHTATAFMGAEFLYQEYKNVSPWYGITGYAVAAGTGFFRMYNHRHWLTDVAAGAGIGILSTKIAYWIHPFVKKTFFSKSTKATGMLMPSYNQGKAGLGFYMEF</sequence>
<organism evidence="4 5">
    <name type="scientific">Flavobacterium magnum</name>
    <dbReference type="NCBI Taxonomy" id="2162713"/>
    <lineage>
        <taxon>Bacteria</taxon>
        <taxon>Pseudomonadati</taxon>
        <taxon>Bacteroidota</taxon>
        <taxon>Flavobacteriia</taxon>
        <taxon>Flavobacteriales</taxon>
        <taxon>Flavobacteriaceae</taxon>
        <taxon>Flavobacterium</taxon>
    </lineage>
</organism>
<dbReference type="CDD" id="cd03394">
    <property type="entry name" value="PAP2_like_5"/>
    <property type="match status" value="1"/>
</dbReference>
<proteinExistence type="predicted"/>
<dbReference type="AlphaFoldDB" id="A0A2S0RCK9"/>
<dbReference type="SUPFAM" id="SSF48317">
    <property type="entry name" value="Acid phosphatase/Vanadium-dependent haloperoxidase"/>
    <property type="match status" value="1"/>
</dbReference>
<feature type="transmembrane region" description="Helical" evidence="1">
    <location>
        <begin position="167"/>
        <end position="184"/>
    </location>
</feature>
<keyword evidence="1" id="KW-0472">Membrane</keyword>
<dbReference type="SMART" id="SM00014">
    <property type="entry name" value="acidPPc"/>
    <property type="match status" value="1"/>
</dbReference>
<dbReference type="PANTHER" id="PTHR14969">
    <property type="entry name" value="SPHINGOSINE-1-PHOSPHATE PHOSPHOHYDROLASE"/>
    <property type="match status" value="1"/>
</dbReference>
<feature type="signal peptide" evidence="2">
    <location>
        <begin position="1"/>
        <end position="19"/>
    </location>
</feature>
<reference evidence="4 5" key="1">
    <citation type="submission" date="2018-04" db="EMBL/GenBank/DDBJ databases">
        <title>Genome sequencing of Flavobacterium sp. HYN0048.</title>
        <authorList>
            <person name="Yi H."/>
            <person name="Baek C."/>
        </authorList>
    </citation>
    <scope>NUCLEOTIDE SEQUENCE [LARGE SCALE GENOMIC DNA]</scope>
    <source>
        <strain evidence="4 5">HYN0048</strain>
    </source>
</reference>